<evidence type="ECO:0000256" key="1">
    <source>
        <dbReference type="ARBA" id="ARBA00004141"/>
    </source>
</evidence>
<feature type="transmembrane region" description="Helical" evidence="7">
    <location>
        <begin position="63"/>
        <end position="87"/>
    </location>
</feature>
<reference evidence="8" key="1">
    <citation type="submission" date="2022-05" db="EMBL/GenBank/DDBJ databases">
        <title>Jatrophihabitans sp. SB3-54 whole genome sequence.</title>
        <authorList>
            <person name="Suh M.K."/>
            <person name="Eom M.K."/>
            <person name="Kim J.S."/>
            <person name="Kim H.S."/>
            <person name="Do H.E."/>
            <person name="Shin Y.K."/>
            <person name="Lee J.-S."/>
        </authorList>
    </citation>
    <scope>NUCLEOTIDE SEQUENCE</scope>
    <source>
        <strain evidence="8">SB3-54</strain>
    </source>
</reference>
<name>A0ABY7JXG4_9ACTN</name>
<keyword evidence="3 7" id="KW-0812">Transmembrane</keyword>
<keyword evidence="5 7" id="KW-0472">Membrane</keyword>
<dbReference type="RefSeq" id="WP_269443806.1">
    <property type="nucleotide sequence ID" value="NZ_CP097463.1"/>
</dbReference>
<feature type="transmembrane region" description="Helical" evidence="7">
    <location>
        <begin position="36"/>
        <end position="56"/>
    </location>
</feature>
<feature type="transmembrane region" description="Helical" evidence="7">
    <location>
        <begin position="315"/>
        <end position="333"/>
    </location>
</feature>
<dbReference type="InterPro" id="IPR030191">
    <property type="entry name" value="CodB"/>
</dbReference>
<feature type="transmembrane region" description="Helical" evidence="7">
    <location>
        <begin position="373"/>
        <end position="393"/>
    </location>
</feature>
<dbReference type="EMBL" id="CP097463">
    <property type="protein sequence ID" value="WAX57267.1"/>
    <property type="molecule type" value="Genomic_DNA"/>
</dbReference>
<evidence type="ECO:0000313" key="8">
    <source>
        <dbReference type="EMBL" id="WAX57267.1"/>
    </source>
</evidence>
<feature type="region of interest" description="Disordered" evidence="6">
    <location>
        <begin position="1"/>
        <end position="21"/>
    </location>
</feature>
<evidence type="ECO:0000313" key="9">
    <source>
        <dbReference type="Proteomes" id="UP001164693"/>
    </source>
</evidence>
<evidence type="ECO:0000256" key="2">
    <source>
        <dbReference type="ARBA" id="ARBA00008974"/>
    </source>
</evidence>
<dbReference type="Proteomes" id="UP001164693">
    <property type="component" value="Chromosome"/>
</dbReference>
<feature type="transmembrane region" description="Helical" evidence="7">
    <location>
        <begin position="413"/>
        <end position="436"/>
    </location>
</feature>
<evidence type="ECO:0000256" key="5">
    <source>
        <dbReference type="ARBA" id="ARBA00023136"/>
    </source>
</evidence>
<organism evidence="8 9">
    <name type="scientific">Jatrophihabitans cynanchi</name>
    <dbReference type="NCBI Taxonomy" id="2944128"/>
    <lineage>
        <taxon>Bacteria</taxon>
        <taxon>Bacillati</taxon>
        <taxon>Actinomycetota</taxon>
        <taxon>Actinomycetes</taxon>
        <taxon>Jatrophihabitantales</taxon>
        <taxon>Jatrophihabitantaceae</taxon>
        <taxon>Jatrophihabitans</taxon>
    </lineage>
</organism>
<dbReference type="Gene3D" id="1.10.4160.10">
    <property type="entry name" value="Hydantoin permease"/>
    <property type="match status" value="1"/>
</dbReference>
<feature type="transmembrane region" description="Helical" evidence="7">
    <location>
        <begin position="144"/>
        <end position="160"/>
    </location>
</feature>
<dbReference type="PANTHER" id="PTHR30569">
    <property type="entry name" value="CYTOSINE TRANSPORTER CODB"/>
    <property type="match status" value="1"/>
</dbReference>
<evidence type="ECO:0000256" key="4">
    <source>
        <dbReference type="ARBA" id="ARBA00022989"/>
    </source>
</evidence>
<dbReference type="Pfam" id="PF02133">
    <property type="entry name" value="Transp_cyt_pur"/>
    <property type="match status" value="1"/>
</dbReference>
<evidence type="ECO:0000256" key="7">
    <source>
        <dbReference type="SAM" id="Phobius"/>
    </source>
</evidence>
<feature type="transmembrane region" description="Helical" evidence="7">
    <location>
        <begin position="268"/>
        <end position="287"/>
    </location>
</feature>
<feature type="transmembrane region" description="Helical" evidence="7">
    <location>
        <begin position="234"/>
        <end position="262"/>
    </location>
</feature>
<proteinExistence type="inferred from homology"/>
<evidence type="ECO:0000256" key="6">
    <source>
        <dbReference type="SAM" id="MobiDB-lite"/>
    </source>
</evidence>
<sequence>MTTTHERSTTAGTPTEVGRTLADENPRTLTALDMGALWGNLGVSLLGFTGAIFVLVPVDKPMSLLAACVAVAVGTLLGTLGFAAAGIPGSDTGAPSMVLLRGLFGTKPSYLPTVLNVVQLLGWTTFELVTIATAMHQVAGGVPRWGYVLAGGVITTLLALRPLGWIRVLRRYVTVAVAVALVYLFVQLLRHPLPSFTHGGWGGFWIAVDTVIGVSVSWVPLASDYSRHARSARGAFAGTLVGYSLTQFGCYLLGLVALVTVATAPEQIFGSFIAVPLGTVAFGVLAVRELDQSFADTYSTAVSLQNFRPTFDRRLLALAVGTVATVCALALDINDYENFLTLIGSVFVPLLGVLVVDYFVISRRSWDLGEQVAARWSTLVAWLLGFVAYQLIYPGTIGWWQRMWLRIQDWLHFTPQSWMSASLTAFVVAAIATLVAGMPRRRREPEC</sequence>
<comment type="similarity">
    <text evidence="2">Belongs to the purine-cytosine permease (2.A.39) family.</text>
</comment>
<accession>A0ABY7JXG4</accession>
<comment type="subcellular location">
    <subcellularLocation>
        <location evidence="1">Membrane</location>
        <topology evidence="1">Multi-pass membrane protein</topology>
    </subcellularLocation>
</comment>
<feature type="transmembrane region" description="Helical" evidence="7">
    <location>
        <begin position="172"/>
        <end position="189"/>
    </location>
</feature>
<gene>
    <name evidence="8" type="ORF">M6B22_00525</name>
</gene>
<evidence type="ECO:0000256" key="3">
    <source>
        <dbReference type="ARBA" id="ARBA00022692"/>
    </source>
</evidence>
<dbReference type="PANTHER" id="PTHR30569:SF0">
    <property type="entry name" value="CYTOSINE PERMEASE"/>
    <property type="match status" value="1"/>
</dbReference>
<dbReference type="InterPro" id="IPR001248">
    <property type="entry name" value="Pur-cyt_permease"/>
</dbReference>
<feature type="transmembrane region" description="Helical" evidence="7">
    <location>
        <begin position="339"/>
        <end position="361"/>
    </location>
</feature>
<feature type="transmembrane region" description="Helical" evidence="7">
    <location>
        <begin position="201"/>
        <end position="222"/>
    </location>
</feature>
<keyword evidence="9" id="KW-1185">Reference proteome</keyword>
<keyword evidence="4 7" id="KW-1133">Transmembrane helix</keyword>
<protein>
    <submittedName>
        <fullName evidence="8">Cytosine permease</fullName>
    </submittedName>
</protein>